<organism evidence="1 2">
    <name type="scientific">Microcystis aeruginosa SPC777</name>
    <dbReference type="NCBI Taxonomy" id="482300"/>
    <lineage>
        <taxon>Bacteria</taxon>
        <taxon>Bacillati</taxon>
        <taxon>Cyanobacteriota</taxon>
        <taxon>Cyanophyceae</taxon>
        <taxon>Oscillatoriophycideae</taxon>
        <taxon>Chroococcales</taxon>
        <taxon>Microcystaceae</taxon>
        <taxon>Microcystis</taxon>
    </lineage>
</organism>
<sequence>MLFIIQFPLADSRLFVQENTMRLVRPTWPSPTPDREFIRCWGGIKKRKTGGLNGWIGEDTFCEATKAIIFTQNILFTDSQSSLKIPFKVVFSRFYFDGNAVGKLELGFACPTKDRGREIEDNINEKQFKELINYLLIFKIKISNPLLNKRKEECELIKAGKFIARSYLGTTTIQKNVCDILEKKWLVEAGTPTILLICGKKISHKFPFFKKESDSKIFNGNIFMSLIPHQGSTYPMWVLEGVSSEFEQVDCFCNLRHLRICLLRLHAEHQCLRIILKNIESGKITISRDSEASQQLQYYLNEATSRINRLQSPNIDIAEIAREIQDCVSPGERENLIKYLEKTQVRKNIRRKVDNYLKSCYNGLFIGTMQGDIEIMEGDVIRDIGAGATVINRSLVEKSFNKVRDQFDENAASALRLIAQEIEKSGNKEAGELFDSFNEELQKPEPKRSLLRTLWNGMVEALPAIGQLAGVVAQISKLFIAA</sequence>
<evidence type="ECO:0000313" key="1">
    <source>
        <dbReference type="EMBL" id="EPF23605.1"/>
    </source>
</evidence>
<comment type="caution">
    <text evidence="1">The sequence shown here is derived from an EMBL/GenBank/DDBJ whole genome shotgun (WGS) entry which is preliminary data.</text>
</comment>
<dbReference type="RefSeq" id="WP_016514977.1">
    <property type="nucleotide sequence ID" value="NZ_ASZQ01000148.1"/>
</dbReference>
<dbReference type="OrthoDB" id="8480690at2"/>
<name>S3JEW4_MICAE</name>
<gene>
    <name evidence="1" type="ORF">MAESPC_01177</name>
</gene>
<protein>
    <submittedName>
        <fullName evidence="1">Uncharacterized protein</fullName>
    </submittedName>
</protein>
<evidence type="ECO:0000313" key="2">
    <source>
        <dbReference type="Proteomes" id="UP000014617"/>
    </source>
</evidence>
<proteinExistence type="predicted"/>
<dbReference type="EMBL" id="ASZQ01000148">
    <property type="protein sequence ID" value="EPF23605.1"/>
    <property type="molecule type" value="Genomic_DNA"/>
</dbReference>
<dbReference type="Proteomes" id="UP000014617">
    <property type="component" value="Unassembled WGS sequence"/>
</dbReference>
<reference evidence="1 2" key="1">
    <citation type="journal article" date="2013" name="Genome Announc.">
        <title>Draft Genome Sequence of the Brazilian Toxic Bloom-Forming Cyanobacterium Microcystis aeruginosa Strain SPC777.</title>
        <authorList>
            <person name="Fiore M.F."/>
            <person name="Alvarenga D.O."/>
            <person name="Varani A.M."/>
            <person name="Hoff-Risseti C."/>
            <person name="Crespim E."/>
            <person name="Ramos R.T."/>
            <person name="Silva A."/>
            <person name="Schaker P.D."/>
            <person name="Heck K."/>
            <person name="Rigonato J."/>
            <person name="Schneider M.P."/>
        </authorList>
    </citation>
    <scope>NUCLEOTIDE SEQUENCE [LARGE SCALE GENOMIC DNA]</scope>
    <source>
        <strain evidence="2">SPC 777</strain>
    </source>
</reference>
<dbReference type="AlphaFoldDB" id="S3JEW4"/>
<accession>S3JEW4</accession>
<dbReference type="PATRIC" id="fig|482300.6.peg.1316"/>